<evidence type="ECO:0000313" key="18">
    <source>
        <dbReference type="EMBL" id="PAA88779.1"/>
    </source>
</evidence>
<keyword evidence="15" id="KW-0407">Ion channel</keyword>
<keyword evidence="9" id="KW-0851">Voltage-gated channel</keyword>
<keyword evidence="3" id="KW-0109">Calcium transport</keyword>
<keyword evidence="19" id="KW-1185">Reference proteome</keyword>
<dbReference type="InterPro" id="IPR013680">
    <property type="entry name" value="VDCC_a2/dsu"/>
</dbReference>
<gene>
    <name evidence="18" type="ORF">BOX15_Mlig007739g2</name>
</gene>
<dbReference type="EMBL" id="NIVC01000175">
    <property type="protein sequence ID" value="PAA88779.1"/>
    <property type="molecule type" value="Genomic_DNA"/>
</dbReference>
<evidence type="ECO:0000256" key="4">
    <source>
        <dbReference type="ARBA" id="ARBA00022673"/>
    </source>
</evidence>
<keyword evidence="12" id="KW-0472">Membrane</keyword>
<reference evidence="18 19" key="1">
    <citation type="submission" date="2017-06" db="EMBL/GenBank/DDBJ databases">
        <title>A platform for efficient transgenesis in Macrostomum lignano, a flatworm model organism for stem cell research.</title>
        <authorList>
            <person name="Berezikov E."/>
        </authorList>
    </citation>
    <scope>NUCLEOTIDE SEQUENCE [LARGE SCALE GENOMIC DNA]</scope>
    <source>
        <strain evidence="18">DV1</strain>
        <tissue evidence="18">Whole organism</tissue>
    </source>
</reference>
<keyword evidence="7" id="KW-0732">Signal</keyword>
<dbReference type="InterPro" id="IPR036465">
    <property type="entry name" value="vWFA_dom_sf"/>
</dbReference>
<evidence type="ECO:0000256" key="16">
    <source>
        <dbReference type="SAM" id="MobiDB-lite"/>
    </source>
</evidence>
<feature type="region of interest" description="Disordered" evidence="16">
    <location>
        <begin position="995"/>
        <end position="1018"/>
    </location>
</feature>
<protein>
    <recommendedName>
        <fullName evidence="17">VWFA domain-containing protein</fullName>
    </recommendedName>
</protein>
<dbReference type="GO" id="GO:0005891">
    <property type="term" value="C:voltage-gated calcium channel complex"/>
    <property type="evidence" value="ECO:0007669"/>
    <property type="project" value="TreeGrafter"/>
</dbReference>
<dbReference type="PROSITE" id="PS50234">
    <property type="entry name" value="VWFA"/>
    <property type="match status" value="1"/>
</dbReference>
<evidence type="ECO:0000256" key="1">
    <source>
        <dbReference type="ARBA" id="ARBA00004479"/>
    </source>
</evidence>
<dbReference type="InterPro" id="IPR051173">
    <property type="entry name" value="Ca_channel_alpha-2/delta"/>
</dbReference>
<name>A0A267GU03_9PLAT</name>
<feature type="region of interest" description="Disordered" evidence="16">
    <location>
        <begin position="756"/>
        <end position="814"/>
    </location>
</feature>
<keyword evidence="13" id="KW-1015">Disulfide bond</keyword>
<dbReference type="Pfam" id="PF08399">
    <property type="entry name" value="VWA_N"/>
    <property type="match status" value="1"/>
</dbReference>
<dbReference type="STRING" id="282301.A0A267GU03"/>
<dbReference type="GO" id="GO:0005245">
    <property type="term" value="F:voltage-gated calcium channel activity"/>
    <property type="evidence" value="ECO:0007669"/>
    <property type="project" value="TreeGrafter"/>
</dbReference>
<dbReference type="Gene3D" id="3.40.50.410">
    <property type="entry name" value="von Willebrand factor, type A domain"/>
    <property type="match status" value="1"/>
</dbReference>
<dbReference type="InterPro" id="IPR013608">
    <property type="entry name" value="VWA_N"/>
</dbReference>
<dbReference type="Proteomes" id="UP000215902">
    <property type="component" value="Unassembled WGS sequence"/>
</dbReference>
<keyword evidence="14" id="KW-0325">Glycoprotein</keyword>
<feature type="compositionally biased region" description="Low complexity" evidence="16">
    <location>
        <begin position="800"/>
        <end position="810"/>
    </location>
</feature>
<evidence type="ECO:0000256" key="5">
    <source>
        <dbReference type="ARBA" id="ARBA00022692"/>
    </source>
</evidence>
<evidence type="ECO:0000256" key="14">
    <source>
        <dbReference type="ARBA" id="ARBA00023180"/>
    </source>
</evidence>
<dbReference type="CDD" id="cd18774">
    <property type="entry name" value="PDC2_HK_sensor"/>
    <property type="match status" value="1"/>
</dbReference>
<dbReference type="GO" id="GO:0046872">
    <property type="term" value="F:metal ion binding"/>
    <property type="evidence" value="ECO:0007669"/>
    <property type="project" value="UniProtKB-KW"/>
</dbReference>
<dbReference type="OrthoDB" id="10054666at2759"/>
<evidence type="ECO:0000256" key="10">
    <source>
        <dbReference type="ARBA" id="ARBA00022989"/>
    </source>
</evidence>
<comment type="caution">
    <text evidence="18">The sequence shown here is derived from an EMBL/GenBank/DDBJ whole genome shotgun (WGS) entry which is preliminary data.</text>
</comment>
<evidence type="ECO:0000259" key="17">
    <source>
        <dbReference type="PROSITE" id="PS50234"/>
    </source>
</evidence>
<dbReference type="SMART" id="SM00327">
    <property type="entry name" value="VWA"/>
    <property type="match status" value="1"/>
</dbReference>
<keyword evidence="10" id="KW-1133">Transmembrane helix</keyword>
<evidence type="ECO:0000256" key="9">
    <source>
        <dbReference type="ARBA" id="ARBA00022882"/>
    </source>
</evidence>
<dbReference type="Pfam" id="PF00092">
    <property type="entry name" value="VWA"/>
    <property type="match status" value="1"/>
</dbReference>
<dbReference type="PANTHER" id="PTHR10166:SF37">
    <property type="entry name" value="STOLID, ISOFORM H"/>
    <property type="match status" value="1"/>
</dbReference>
<evidence type="ECO:0000256" key="3">
    <source>
        <dbReference type="ARBA" id="ARBA00022568"/>
    </source>
</evidence>
<keyword evidence="4" id="KW-0107">Calcium channel</keyword>
<accession>A0A267GU03</accession>
<feature type="non-terminal residue" evidence="18">
    <location>
        <position position="1"/>
    </location>
</feature>
<dbReference type="PANTHER" id="PTHR10166">
    <property type="entry name" value="VOLTAGE-DEPENDENT CALCIUM CHANNEL SUBUNIT ALPHA-2/DELTA-RELATED"/>
    <property type="match status" value="1"/>
</dbReference>
<evidence type="ECO:0000256" key="13">
    <source>
        <dbReference type="ARBA" id="ARBA00023157"/>
    </source>
</evidence>
<evidence type="ECO:0000256" key="6">
    <source>
        <dbReference type="ARBA" id="ARBA00022723"/>
    </source>
</evidence>
<evidence type="ECO:0000313" key="19">
    <source>
        <dbReference type="Proteomes" id="UP000215902"/>
    </source>
</evidence>
<keyword evidence="2" id="KW-0813">Transport</keyword>
<dbReference type="InterPro" id="IPR002035">
    <property type="entry name" value="VWF_A"/>
</dbReference>
<evidence type="ECO:0000256" key="12">
    <source>
        <dbReference type="ARBA" id="ARBA00023136"/>
    </source>
</evidence>
<keyword evidence="11" id="KW-0406">Ion transport</keyword>
<keyword evidence="8" id="KW-0106">Calcium</keyword>
<feature type="compositionally biased region" description="Polar residues" evidence="16">
    <location>
        <begin position="766"/>
        <end position="776"/>
    </location>
</feature>
<evidence type="ECO:0000256" key="11">
    <source>
        <dbReference type="ARBA" id="ARBA00023065"/>
    </source>
</evidence>
<keyword evidence="6" id="KW-0479">Metal-binding</keyword>
<dbReference type="Gene3D" id="3.30.450.20">
    <property type="entry name" value="PAS domain"/>
    <property type="match status" value="1"/>
</dbReference>
<evidence type="ECO:0000256" key="2">
    <source>
        <dbReference type="ARBA" id="ARBA00022448"/>
    </source>
</evidence>
<dbReference type="SUPFAM" id="SSF53300">
    <property type="entry name" value="vWA-like"/>
    <property type="match status" value="1"/>
</dbReference>
<evidence type="ECO:0000256" key="15">
    <source>
        <dbReference type="ARBA" id="ARBA00023303"/>
    </source>
</evidence>
<comment type="subcellular location">
    <subcellularLocation>
        <location evidence="1">Membrane</location>
        <topology evidence="1">Single-pass type I membrane protein</topology>
    </subcellularLocation>
</comment>
<dbReference type="Pfam" id="PF08473">
    <property type="entry name" value="VGCC_alpha2"/>
    <property type="match status" value="1"/>
</dbReference>
<sequence>ITSNRILVIILITIINKISTDDWHGLLASRIQHFFGLKTNRNPAAALGMSRLAAAVLAVIALATAGVADCAGIDALRQQATTGATILKEAFQRQSRRALVQQKYELLRDSGGFTVRRTTAEREVEGLVNRLNRIVAKKISSLEDAVRFAEKAVVNYTMNPHLEEKHVTYISAKTLNDSDARMQYDRMFLQSVVMNESSVYIPNDMFNGDVEALNEIVWSTKLDKIFNQNKRNDPDLLWQYFGSQRGIFRIFPGMKWRKPKNEIDMYDVRRRPWYTQGSSSPKDILFLIDTSGSMLGQSLTLTKHAVKSLIDTLGENDFIAVAQYPGKQVSPDHTAKPHLIEDREPKKPGANLTCFRSFVQATQRNKKRLFDQIMNLEAYGIVNFNDVIEFAYNQFEMFQNQSVSNQGAMCNSIIMILSDGDVSGDVESATKLIRRWRSKSHYLDMIRIFTYSVGQHQNPIEPLLQIACENRGFFAEIPARGAVNHQAQHVTTVLSRPMALYSADFYQWHNIYLDSLGLGLMTSITLPLYNYSGNQSFMGLIGTDVTVKELQAMVPFHKFGPRGYAFAVNANGYIVFHPELKAQNGWLRDPPNVDLIEMEFDSPEKRRVRMRIVNTTGSWGSAENGRIHRESIGTLLKVPDDVHTIWAERTYAFTNVNRTVFAISVVMPPEGNRFAVFNNAIKVQVRTSDRQQPIRRNFTSQLQFDLEIDLPIAGGFPSESFYDEPRKTTVRYPSDSFDYVVPSKMPYCTEYYIPPRLKPPAEQRSGRQSSSVSDASQPKAASATPTVKYPTRRPWPSGTQPPKTKQQQKQHSADNETLLEDAELIRNAPANMANLLQTFLHNGSHLCHSHWLKAVAVDMALYESFFGPTLTDRQTDATLTGAQSVFLTGLSGIMGVQPASETWRYDSWREGWFEGYYQRAFEQPDIIFASVVPFRTGEVFQAMASTPDPMSDFFGFGANSATADASFRSTAAVVDNELKSAVSSEHPRVCSDCGFNSAAQHRPTPQPEGKQPQLGLHEPPPLTMFQAVTLDDGFKVAVVGATLSWRWISQSIFNSTFGSLCDLDRVNNTCYLLEDGGYIVSANENFQAIGHFLGHVDKPLMRHLVFNLSVYESEKEYDFQASCPKKSSKRASKSGSSRSALISRLLTALPSISAILVSNSLPVGLFNALLWLAAPISSQEATSSVNLNESCIKLGYRYYRRPQASESFESRDNLGRKISVLFLNGTNLVLAAASKPPNPLDSALLMSMTPAGSDAADSSESAEQSVGLDYLELRREAREDPGPDVCTLEPRFRSRPTSCYNWHPKEDSSECGRSTTGVSALGYLASCFACTATFLAFNFKFILF</sequence>
<keyword evidence="5" id="KW-0812">Transmembrane</keyword>
<organism evidence="18 19">
    <name type="scientific">Macrostomum lignano</name>
    <dbReference type="NCBI Taxonomy" id="282301"/>
    <lineage>
        <taxon>Eukaryota</taxon>
        <taxon>Metazoa</taxon>
        <taxon>Spiralia</taxon>
        <taxon>Lophotrochozoa</taxon>
        <taxon>Platyhelminthes</taxon>
        <taxon>Rhabditophora</taxon>
        <taxon>Macrostomorpha</taxon>
        <taxon>Macrostomida</taxon>
        <taxon>Macrostomidae</taxon>
        <taxon>Macrostomum</taxon>
    </lineage>
</organism>
<evidence type="ECO:0000256" key="7">
    <source>
        <dbReference type="ARBA" id="ARBA00022729"/>
    </source>
</evidence>
<feature type="domain" description="VWFA" evidence="17">
    <location>
        <begin position="283"/>
        <end position="524"/>
    </location>
</feature>
<proteinExistence type="predicted"/>
<evidence type="ECO:0000256" key="8">
    <source>
        <dbReference type="ARBA" id="ARBA00022837"/>
    </source>
</evidence>